<comment type="similarity">
    <text evidence="1">Belongs to the 'phage' integrase family.</text>
</comment>
<gene>
    <name evidence="8" type="ORF">PZE19_05750</name>
</gene>
<dbReference type="RefSeq" id="WP_277859616.1">
    <property type="nucleotide sequence ID" value="NZ_JARRAG010000001.1"/>
</dbReference>
<keyword evidence="9" id="KW-1185">Reference proteome</keyword>
<name>A0ABT6F6Q2_9BACT</name>
<dbReference type="InterPro" id="IPR002104">
    <property type="entry name" value="Integrase_catalytic"/>
</dbReference>
<evidence type="ECO:0000256" key="2">
    <source>
        <dbReference type="ARBA" id="ARBA00022908"/>
    </source>
</evidence>
<evidence type="ECO:0000256" key="3">
    <source>
        <dbReference type="ARBA" id="ARBA00023125"/>
    </source>
</evidence>
<evidence type="ECO:0000313" key="9">
    <source>
        <dbReference type="Proteomes" id="UP001216907"/>
    </source>
</evidence>
<organism evidence="8 9">
    <name type="scientific">Paludisphaera mucosa</name>
    <dbReference type="NCBI Taxonomy" id="3030827"/>
    <lineage>
        <taxon>Bacteria</taxon>
        <taxon>Pseudomonadati</taxon>
        <taxon>Planctomycetota</taxon>
        <taxon>Planctomycetia</taxon>
        <taxon>Isosphaerales</taxon>
        <taxon>Isosphaeraceae</taxon>
        <taxon>Paludisphaera</taxon>
    </lineage>
</organism>
<reference evidence="8 9" key="1">
    <citation type="submission" date="2023-03" db="EMBL/GenBank/DDBJ databases">
        <title>Paludisphaera mucosa sp. nov. a novel planctomycete from northern fen.</title>
        <authorList>
            <person name="Ivanova A."/>
        </authorList>
    </citation>
    <scope>NUCLEOTIDE SEQUENCE [LARGE SCALE GENOMIC DNA]</scope>
    <source>
        <strain evidence="8 9">Pla2</strain>
    </source>
</reference>
<evidence type="ECO:0000256" key="4">
    <source>
        <dbReference type="ARBA" id="ARBA00023172"/>
    </source>
</evidence>
<dbReference type="InterPro" id="IPR044068">
    <property type="entry name" value="CB"/>
</dbReference>
<dbReference type="Proteomes" id="UP001216907">
    <property type="component" value="Unassembled WGS sequence"/>
</dbReference>
<evidence type="ECO:0000256" key="5">
    <source>
        <dbReference type="PROSITE-ProRule" id="PRU01248"/>
    </source>
</evidence>
<dbReference type="InterPro" id="IPR050090">
    <property type="entry name" value="Tyrosine_recombinase_XerCD"/>
</dbReference>
<dbReference type="InterPro" id="IPR011010">
    <property type="entry name" value="DNA_brk_join_enz"/>
</dbReference>
<dbReference type="InterPro" id="IPR010998">
    <property type="entry name" value="Integrase_recombinase_N"/>
</dbReference>
<dbReference type="EMBL" id="JARRAG010000001">
    <property type="protein sequence ID" value="MDG3003262.1"/>
    <property type="molecule type" value="Genomic_DNA"/>
</dbReference>
<accession>A0ABT6F6Q2</accession>
<dbReference type="Pfam" id="PF00589">
    <property type="entry name" value="Phage_integrase"/>
    <property type="match status" value="1"/>
</dbReference>
<feature type="domain" description="Tyr recombinase" evidence="6">
    <location>
        <begin position="180"/>
        <end position="373"/>
    </location>
</feature>
<keyword evidence="2" id="KW-0229">DNA integration</keyword>
<dbReference type="InterPro" id="IPR013762">
    <property type="entry name" value="Integrase-like_cat_sf"/>
</dbReference>
<evidence type="ECO:0000313" key="8">
    <source>
        <dbReference type="EMBL" id="MDG3003262.1"/>
    </source>
</evidence>
<comment type="caution">
    <text evidence="8">The sequence shown here is derived from an EMBL/GenBank/DDBJ whole genome shotgun (WGS) entry which is preliminary data.</text>
</comment>
<dbReference type="Gene3D" id="1.10.443.10">
    <property type="entry name" value="Intergrase catalytic core"/>
    <property type="match status" value="1"/>
</dbReference>
<dbReference type="PROSITE" id="PS51898">
    <property type="entry name" value="TYR_RECOMBINASE"/>
    <property type="match status" value="1"/>
</dbReference>
<sequence length="382" mass="41841">MGHLFRRKTRDGKLAARWSFVYLDANGRRRTGTGSSDKAATRRILDELETKAKLVLAGVIAPEDDKAEKAARRPIAEHVEDFGLAIVAKGGTEKHAREARGAVLRLLEGAGVERLSGLDQETLQAALARLRARRSARTANYALKAVRSFLRWCDDAGRIKAAPKWLRSVKTYNEKVDVRRCRRSLTAAELARLLEVAAASPPVARGGRRGVPAYRISGVERAALYRLAACTGLRANELRTLDASAFKLDGPDPHVVVRAGYSKHRREDRQPLRAEDAAFLREWLASREGAAVVVVPADTAAMLRGDLEAAGIAAETADGVVDFHALRATYITLLLESGADPKEAQRLARHSTITLTMDKYVKKTEQSLRDALEGRKGPKEGD</sequence>
<proteinExistence type="inferred from homology"/>
<keyword evidence="3 5" id="KW-0238">DNA-binding</keyword>
<keyword evidence="4" id="KW-0233">DNA recombination</keyword>
<evidence type="ECO:0000256" key="1">
    <source>
        <dbReference type="ARBA" id="ARBA00008857"/>
    </source>
</evidence>
<dbReference type="PANTHER" id="PTHR30349:SF41">
    <property type="entry name" value="INTEGRASE_RECOMBINASE PROTEIN MJ0367-RELATED"/>
    <property type="match status" value="1"/>
</dbReference>
<dbReference type="SUPFAM" id="SSF56349">
    <property type="entry name" value="DNA breaking-rejoining enzymes"/>
    <property type="match status" value="1"/>
</dbReference>
<feature type="domain" description="Core-binding (CB)" evidence="7">
    <location>
        <begin position="73"/>
        <end position="154"/>
    </location>
</feature>
<evidence type="ECO:0000259" key="6">
    <source>
        <dbReference type="PROSITE" id="PS51898"/>
    </source>
</evidence>
<dbReference type="PANTHER" id="PTHR30349">
    <property type="entry name" value="PHAGE INTEGRASE-RELATED"/>
    <property type="match status" value="1"/>
</dbReference>
<dbReference type="Gene3D" id="1.10.150.130">
    <property type="match status" value="1"/>
</dbReference>
<dbReference type="CDD" id="cd00397">
    <property type="entry name" value="DNA_BRE_C"/>
    <property type="match status" value="1"/>
</dbReference>
<dbReference type="PROSITE" id="PS51900">
    <property type="entry name" value="CB"/>
    <property type="match status" value="1"/>
</dbReference>
<protein>
    <submittedName>
        <fullName evidence="8">Tyrosine-type recombinase/integrase</fullName>
    </submittedName>
</protein>
<evidence type="ECO:0000259" key="7">
    <source>
        <dbReference type="PROSITE" id="PS51900"/>
    </source>
</evidence>